<name>A0A380YJS9_9BACE</name>
<keyword evidence="2" id="KW-0808">Transferase</keyword>
<organism evidence="2 3">
    <name type="scientific">Bacteroides eggerthii</name>
    <dbReference type="NCBI Taxonomy" id="28111"/>
    <lineage>
        <taxon>Bacteria</taxon>
        <taxon>Pseudomonadati</taxon>
        <taxon>Bacteroidota</taxon>
        <taxon>Bacteroidia</taxon>
        <taxon>Bacteroidales</taxon>
        <taxon>Bacteroidaceae</taxon>
        <taxon>Bacteroides</taxon>
    </lineage>
</organism>
<dbReference type="CDD" id="cd02526">
    <property type="entry name" value="GT2_RfbF_like"/>
    <property type="match status" value="1"/>
</dbReference>
<sequence length="291" mass="34017">MCIRVAATVILYNPDEISLLLNISSYINDVDKLYVIDNSDFSLSSKIVEYFLSINHIEYINLGGNKGIAYALNYAAISAIKAGYDWLMTMDQDSKATPSMVNKLMSFVYDNRNKHLGIVAARPIFTDETVEVSLIPKYEYVDVVISSGNVINLAAYEEIGGFENKLFIDSVDTDFCLSLHLFKYKIIQLNTALFLHRLGDCKRKYFLGFIKMTPTFHSVVRRYYITRNRYYLFDKYKYEFRDWIRREKYKNYKEFIMILLYEPNKWKKVLAIYKGWKDARKGVFGGLKTNL</sequence>
<dbReference type="RefSeq" id="WP_004291094.1">
    <property type="nucleotide sequence ID" value="NZ_CABKNQ010000018.1"/>
</dbReference>
<dbReference type="Pfam" id="PF00535">
    <property type="entry name" value="Glycos_transf_2"/>
    <property type="match status" value="1"/>
</dbReference>
<dbReference type="Proteomes" id="UP000254424">
    <property type="component" value="Unassembled WGS sequence"/>
</dbReference>
<evidence type="ECO:0000313" key="3">
    <source>
        <dbReference type="Proteomes" id="UP000254424"/>
    </source>
</evidence>
<dbReference type="GO" id="GO:0016740">
    <property type="term" value="F:transferase activity"/>
    <property type="evidence" value="ECO:0007669"/>
    <property type="project" value="UniProtKB-KW"/>
</dbReference>
<dbReference type="InterPro" id="IPR029044">
    <property type="entry name" value="Nucleotide-diphossugar_trans"/>
</dbReference>
<protein>
    <submittedName>
        <fullName evidence="2">Glycosyl transferase family protein</fullName>
    </submittedName>
</protein>
<dbReference type="GeneID" id="93070982"/>
<evidence type="ECO:0000313" key="2">
    <source>
        <dbReference type="EMBL" id="SUV29089.1"/>
    </source>
</evidence>
<dbReference type="STRING" id="483216.BACEGG_02785"/>
<dbReference type="Gene3D" id="3.90.550.10">
    <property type="entry name" value="Spore Coat Polysaccharide Biosynthesis Protein SpsA, Chain A"/>
    <property type="match status" value="1"/>
</dbReference>
<accession>A0A380YJS9</accession>
<dbReference type="InterPro" id="IPR001173">
    <property type="entry name" value="Glyco_trans_2-like"/>
</dbReference>
<proteinExistence type="predicted"/>
<dbReference type="OrthoDB" id="9771846at2"/>
<evidence type="ECO:0000259" key="1">
    <source>
        <dbReference type="Pfam" id="PF00535"/>
    </source>
</evidence>
<reference evidence="2 3" key="1">
    <citation type="submission" date="2018-06" db="EMBL/GenBank/DDBJ databases">
        <authorList>
            <consortium name="Pathogen Informatics"/>
            <person name="Doyle S."/>
        </authorList>
    </citation>
    <scope>NUCLEOTIDE SEQUENCE [LARGE SCALE GENOMIC DNA]</scope>
    <source>
        <strain evidence="2 3">NCTC11155</strain>
    </source>
</reference>
<dbReference type="SUPFAM" id="SSF53448">
    <property type="entry name" value="Nucleotide-diphospho-sugar transferases"/>
    <property type="match status" value="1"/>
</dbReference>
<gene>
    <name evidence="2" type="ORF">NCTC11155_01056</name>
</gene>
<dbReference type="EMBL" id="UFSX01000001">
    <property type="protein sequence ID" value="SUV29089.1"/>
    <property type="molecule type" value="Genomic_DNA"/>
</dbReference>
<feature type="domain" description="Glycosyltransferase 2-like" evidence="1">
    <location>
        <begin position="30"/>
        <end position="134"/>
    </location>
</feature>
<dbReference type="AlphaFoldDB" id="A0A380YJS9"/>